<evidence type="ECO:0000313" key="1">
    <source>
        <dbReference type="EMBL" id="EST47188.1"/>
    </source>
</evidence>
<evidence type="ECO:0000313" key="2">
    <source>
        <dbReference type="EMBL" id="KAH0575679.1"/>
    </source>
</evidence>
<dbReference type="AlphaFoldDB" id="V6LSI4"/>
<dbReference type="EMBL" id="AUWU02000003">
    <property type="protein sequence ID" value="KAH0575679.1"/>
    <property type="molecule type" value="Genomic_DNA"/>
</dbReference>
<organism evidence="1">
    <name type="scientific">Spironucleus salmonicida</name>
    <dbReference type="NCBI Taxonomy" id="348837"/>
    <lineage>
        <taxon>Eukaryota</taxon>
        <taxon>Metamonada</taxon>
        <taxon>Diplomonadida</taxon>
        <taxon>Hexamitidae</taxon>
        <taxon>Hexamitinae</taxon>
        <taxon>Spironucleus</taxon>
    </lineage>
</organism>
<keyword evidence="3" id="KW-1185">Reference proteome</keyword>
<dbReference type="Proteomes" id="UP000018208">
    <property type="component" value="Unassembled WGS sequence"/>
</dbReference>
<protein>
    <submittedName>
        <fullName evidence="1">Uncharacterized protein</fullName>
    </submittedName>
</protein>
<accession>V6LSI4</accession>
<dbReference type="EMBL" id="KI546046">
    <property type="protein sequence ID" value="EST47188.1"/>
    <property type="molecule type" value="Genomic_DNA"/>
</dbReference>
<dbReference type="VEuPathDB" id="GiardiaDB:SS50377_23319"/>
<reference evidence="1 2" key="1">
    <citation type="journal article" date="2014" name="PLoS Genet.">
        <title>The Genome of Spironucleus salmonicida Highlights a Fish Pathogen Adapted to Fluctuating Environments.</title>
        <authorList>
            <person name="Xu F."/>
            <person name="Jerlstrom-Hultqvist J."/>
            <person name="Einarsson E."/>
            <person name="Astvaldsson A."/>
            <person name="Svard S.G."/>
            <person name="Andersson J.O."/>
        </authorList>
    </citation>
    <scope>NUCLEOTIDE SEQUENCE</scope>
    <source>
        <strain evidence="2">ATCC 50377</strain>
    </source>
</reference>
<sequence length="249" mass="28951">METQIACKPSKPLSVTFCNVKLSNGRQTTEFPEKYSTRQVFMNMLKQDEQVEDDSVFSLIKGFQKACVKNQDPPKSIISRLQIQDKAFIQSGIVQNIVPTSKVVKQLNFKSMEQSQYRLIFVQAIKAGRQVFFNRLQNLFKSEKLQLSQQATIEIQDINQISYISKLSKSESIIKSYTTYKKDQSIRTIQRQQQEIETLFGDCEFLSYISFIKWQKDIKNNFYINPSLVLPTTVVLDMINQVIQFIKIQ</sequence>
<name>V6LSI4_9EUKA</name>
<reference evidence="2" key="2">
    <citation type="submission" date="2020-12" db="EMBL/GenBank/DDBJ databases">
        <title>New Spironucleus salmonicida genome in near-complete chromosomes.</title>
        <authorList>
            <person name="Xu F."/>
            <person name="Kurt Z."/>
            <person name="Jimenez-Gonzalez A."/>
            <person name="Astvaldsson A."/>
            <person name="Andersson J.O."/>
            <person name="Svard S.G."/>
        </authorList>
    </citation>
    <scope>NUCLEOTIDE SEQUENCE</scope>
    <source>
        <strain evidence="2">ATCC 50377</strain>
    </source>
</reference>
<proteinExistence type="predicted"/>
<gene>
    <name evidence="1" type="ORF">SS50377_12699</name>
    <name evidence="2" type="ORF">SS50377_23319</name>
</gene>
<evidence type="ECO:0000313" key="3">
    <source>
        <dbReference type="Proteomes" id="UP000018208"/>
    </source>
</evidence>